<dbReference type="RefSeq" id="WP_012158038.1">
    <property type="nucleotide sequence ID" value="NC_009922.1"/>
</dbReference>
<dbReference type="OrthoDB" id="1954212at2"/>
<dbReference type="HOGENOM" id="CLU_1529451_0_0_9"/>
<dbReference type="InterPro" id="IPR013324">
    <property type="entry name" value="RNA_pol_sigma_r3/r4-like"/>
</dbReference>
<sequence length="175" mass="19917">MNQLAKGFLNNQTFSNNLVKDLSLDNLQDEFNGYAFKVYLNGYIKKTIVFGAMQIKKKSSQISKKEELSLNIIDPNFNEERINLITDTVDDFVENIGESLIKEDCCDYSELLYDRELILAINTLTDRQKEILHRCVIIGESDTVVAKKLGITKQGVNKAKKSALNKIRKKLSYSA</sequence>
<protein>
    <submittedName>
        <fullName evidence="1">Putative RNA polymerase, sigma 28 subunit, FliA/WhiG family</fullName>
    </submittedName>
</protein>
<organism evidence="1 2">
    <name type="scientific">Alkaliphilus oremlandii (strain OhILAs)</name>
    <name type="common">Clostridium oremlandii (strain OhILAs)</name>
    <dbReference type="NCBI Taxonomy" id="350688"/>
    <lineage>
        <taxon>Bacteria</taxon>
        <taxon>Bacillati</taxon>
        <taxon>Bacillota</taxon>
        <taxon>Clostridia</taxon>
        <taxon>Peptostreptococcales</taxon>
        <taxon>Natronincolaceae</taxon>
        <taxon>Alkaliphilus</taxon>
    </lineage>
</organism>
<reference evidence="2" key="1">
    <citation type="submission" date="2007-10" db="EMBL/GenBank/DDBJ databases">
        <title>Complete genome of Alkaliphilus oremlandii OhILAs.</title>
        <authorList>
            <person name="Copeland A."/>
            <person name="Lucas S."/>
            <person name="Lapidus A."/>
            <person name="Barry K."/>
            <person name="Detter J.C."/>
            <person name="Glavina del Rio T."/>
            <person name="Hammon N."/>
            <person name="Israni S."/>
            <person name="Dalin E."/>
            <person name="Tice H."/>
            <person name="Pitluck S."/>
            <person name="Chain P."/>
            <person name="Malfatti S."/>
            <person name="Shin M."/>
            <person name="Vergez L."/>
            <person name="Schmutz J."/>
            <person name="Larimer F."/>
            <person name="Land M."/>
            <person name="Hauser L."/>
            <person name="Kyrpides N."/>
            <person name="Mikhailova N."/>
            <person name="Stolz J.F."/>
            <person name="Dawson A."/>
            <person name="Fisher E."/>
            <person name="Crable B."/>
            <person name="Perera E."/>
            <person name="Lisak J."/>
            <person name="Ranganathan M."/>
            <person name="Basu P."/>
            <person name="Richardson P."/>
        </authorList>
    </citation>
    <scope>NUCLEOTIDE SEQUENCE [LARGE SCALE GENOMIC DNA]</scope>
    <source>
        <strain evidence="2">OhILAs</strain>
    </source>
</reference>
<dbReference type="Gene3D" id="1.10.10.10">
    <property type="entry name" value="Winged helix-like DNA-binding domain superfamily/Winged helix DNA-binding domain"/>
    <property type="match status" value="1"/>
</dbReference>
<gene>
    <name evidence="1" type="ordered locus">Clos_0157</name>
</gene>
<proteinExistence type="predicted"/>
<dbReference type="Proteomes" id="UP000000269">
    <property type="component" value="Chromosome"/>
</dbReference>
<dbReference type="InterPro" id="IPR036388">
    <property type="entry name" value="WH-like_DNA-bd_sf"/>
</dbReference>
<accession>A8MFT4</accession>
<evidence type="ECO:0000313" key="2">
    <source>
        <dbReference type="Proteomes" id="UP000000269"/>
    </source>
</evidence>
<dbReference type="AlphaFoldDB" id="A8MFT4"/>
<dbReference type="KEGG" id="aoe:Clos_0157"/>
<keyword evidence="2" id="KW-1185">Reference proteome</keyword>
<name>A8MFT4_ALKOO</name>
<evidence type="ECO:0000313" key="1">
    <source>
        <dbReference type="EMBL" id="ABW17723.1"/>
    </source>
</evidence>
<dbReference type="EMBL" id="CP000853">
    <property type="protein sequence ID" value="ABW17723.1"/>
    <property type="molecule type" value="Genomic_DNA"/>
</dbReference>
<dbReference type="STRING" id="350688.Clos_0157"/>
<dbReference type="SUPFAM" id="SSF88659">
    <property type="entry name" value="Sigma3 and sigma4 domains of RNA polymerase sigma factors"/>
    <property type="match status" value="1"/>
</dbReference>